<sequence length="258" mass="28212">MCLIALALDAHPQYALVLAANRDEFHHRPTAPASWWDDAPQIFGGRDLQSHGTWLALARDGRWAAVTNVRRMIPPDPNAPSRGRLVAHYLRQSDDAAAYAGALEPEADRYAGFNLLLGDAAGAWYLSNHDGFRRERLAAGVHAVSNAALDTPWPKLVALRDTVRDWCAEGRTDTVELLTALARDRVADDAVLPDTGVGEAMERFLAPAFIRGDRYGTRASTVLTIDRQGHALFTEHRFGPHGVPTGHTVESLQLAPSN</sequence>
<dbReference type="Pfam" id="PF05742">
    <property type="entry name" value="TANGO2"/>
    <property type="match status" value="1"/>
</dbReference>
<dbReference type="AlphaFoldDB" id="A0A318EAI2"/>
<protein>
    <submittedName>
        <fullName evidence="1">Uncharacterized protein with NRDE domain</fullName>
    </submittedName>
</protein>
<evidence type="ECO:0000313" key="1">
    <source>
        <dbReference type="EMBL" id="PXV66575.1"/>
    </source>
</evidence>
<keyword evidence="2" id="KW-1185">Reference proteome</keyword>
<evidence type="ECO:0000313" key="2">
    <source>
        <dbReference type="Proteomes" id="UP000248330"/>
    </source>
</evidence>
<accession>A0A318EAI2</accession>
<proteinExistence type="predicted"/>
<dbReference type="Proteomes" id="UP000248330">
    <property type="component" value="Unassembled WGS sequence"/>
</dbReference>
<organism evidence="1 2">
    <name type="scientific">Sinimarinibacterium flocculans</name>
    <dbReference type="NCBI Taxonomy" id="985250"/>
    <lineage>
        <taxon>Bacteria</taxon>
        <taxon>Pseudomonadati</taxon>
        <taxon>Pseudomonadota</taxon>
        <taxon>Gammaproteobacteria</taxon>
        <taxon>Nevskiales</taxon>
        <taxon>Nevskiaceae</taxon>
        <taxon>Sinimarinibacterium</taxon>
    </lineage>
</organism>
<reference evidence="1 2" key="1">
    <citation type="submission" date="2018-04" db="EMBL/GenBank/DDBJ databases">
        <title>Genomic Encyclopedia of Type Strains, Phase IV (KMG-IV): sequencing the most valuable type-strain genomes for metagenomic binning, comparative biology and taxonomic classification.</title>
        <authorList>
            <person name="Goeker M."/>
        </authorList>
    </citation>
    <scope>NUCLEOTIDE SEQUENCE [LARGE SCALE GENOMIC DNA]</scope>
    <source>
        <strain evidence="1 2">DSM 104150</strain>
    </source>
</reference>
<name>A0A318EAI2_9GAMM</name>
<dbReference type="RefSeq" id="WP_110265698.1">
    <property type="nucleotide sequence ID" value="NZ_CAKZQT010000033.1"/>
</dbReference>
<dbReference type="PANTHER" id="PTHR17985:SF8">
    <property type="entry name" value="TRANSPORT AND GOLGI ORGANIZATION PROTEIN 2 HOMOLOG"/>
    <property type="match status" value="1"/>
</dbReference>
<comment type="caution">
    <text evidence="1">The sequence shown here is derived from an EMBL/GenBank/DDBJ whole genome shotgun (WGS) entry which is preliminary data.</text>
</comment>
<gene>
    <name evidence="1" type="ORF">C8D93_107140</name>
</gene>
<dbReference type="InterPro" id="IPR008551">
    <property type="entry name" value="TANGO2"/>
</dbReference>
<dbReference type="OrthoDB" id="4380123at2"/>
<dbReference type="PANTHER" id="PTHR17985">
    <property type="entry name" value="SER/THR-RICH PROTEIN T10 IN DGCR REGION"/>
    <property type="match status" value="1"/>
</dbReference>
<dbReference type="EMBL" id="QICN01000007">
    <property type="protein sequence ID" value="PXV66575.1"/>
    <property type="molecule type" value="Genomic_DNA"/>
</dbReference>